<name>A0ABN2WII0_9MICO</name>
<keyword evidence="3" id="KW-1185">Reference proteome</keyword>
<sequence length="104" mass="11316">MQMLGSLQGILMLAIVVGIFALSVASLISSLLYTDEMYRAADRKSKKFWSLILVAAAVVAFLALPPLGGGRLGFLSIAGLVAAAVYWLDVRPRLRQVDPRRRGR</sequence>
<keyword evidence="1" id="KW-0812">Transmembrane</keyword>
<evidence type="ECO:0008006" key="4">
    <source>
        <dbReference type="Google" id="ProtNLM"/>
    </source>
</evidence>
<evidence type="ECO:0000256" key="1">
    <source>
        <dbReference type="SAM" id="Phobius"/>
    </source>
</evidence>
<dbReference type="InterPro" id="IPR019662">
    <property type="entry name" value="DUF2516"/>
</dbReference>
<dbReference type="Pfam" id="PF10724">
    <property type="entry name" value="DUF2516"/>
    <property type="match status" value="1"/>
</dbReference>
<dbReference type="EMBL" id="BAAAPZ010000003">
    <property type="protein sequence ID" value="GAA2091963.1"/>
    <property type="molecule type" value="Genomic_DNA"/>
</dbReference>
<protein>
    <recommendedName>
        <fullName evidence="4">DUF2516 family protein</fullName>
    </recommendedName>
</protein>
<keyword evidence="1" id="KW-1133">Transmembrane helix</keyword>
<feature type="transmembrane region" description="Helical" evidence="1">
    <location>
        <begin position="72"/>
        <end position="90"/>
    </location>
</feature>
<feature type="transmembrane region" description="Helical" evidence="1">
    <location>
        <begin position="48"/>
        <end position="66"/>
    </location>
</feature>
<proteinExistence type="predicted"/>
<dbReference type="RefSeq" id="WP_291794369.1">
    <property type="nucleotide sequence ID" value="NZ_BAAAPZ010000003.1"/>
</dbReference>
<keyword evidence="1" id="KW-0472">Membrane</keyword>
<gene>
    <name evidence="2" type="ORF">GCM10009823_09390</name>
</gene>
<accession>A0ABN2WII0</accession>
<dbReference type="Proteomes" id="UP001500984">
    <property type="component" value="Unassembled WGS sequence"/>
</dbReference>
<comment type="caution">
    <text evidence="2">The sequence shown here is derived from an EMBL/GenBank/DDBJ whole genome shotgun (WGS) entry which is preliminary data.</text>
</comment>
<evidence type="ECO:0000313" key="2">
    <source>
        <dbReference type="EMBL" id="GAA2091963.1"/>
    </source>
</evidence>
<evidence type="ECO:0000313" key="3">
    <source>
        <dbReference type="Proteomes" id="UP001500984"/>
    </source>
</evidence>
<reference evidence="2 3" key="1">
    <citation type="journal article" date="2019" name="Int. J. Syst. Evol. Microbiol.">
        <title>The Global Catalogue of Microorganisms (GCM) 10K type strain sequencing project: providing services to taxonomists for standard genome sequencing and annotation.</title>
        <authorList>
            <consortium name="The Broad Institute Genomics Platform"/>
            <consortium name="The Broad Institute Genome Sequencing Center for Infectious Disease"/>
            <person name="Wu L."/>
            <person name="Ma J."/>
        </authorList>
    </citation>
    <scope>NUCLEOTIDE SEQUENCE [LARGE SCALE GENOMIC DNA]</scope>
    <source>
        <strain evidence="2 3">JCM 15900</strain>
    </source>
</reference>
<organism evidence="2 3">
    <name type="scientific">Brevibacterium salitolerans</name>
    <dbReference type="NCBI Taxonomy" id="1403566"/>
    <lineage>
        <taxon>Bacteria</taxon>
        <taxon>Bacillati</taxon>
        <taxon>Actinomycetota</taxon>
        <taxon>Actinomycetes</taxon>
        <taxon>Micrococcales</taxon>
        <taxon>Brevibacteriaceae</taxon>
        <taxon>Brevibacterium</taxon>
    </lineage>
</organism>
<feature type="transmembrane region" description="Helical" evidence="1">
    <location>
        <begin position="6"/>
        <end position="28"/>
    </location>
</feature>